<gene>
    <name evidence="3" type="ORF">MVEN_01440200</name>
</gene>
<feature type="region of interest" description="Disordered" evidence="1">
    <location>
        <begin position="1"/>
        <end position="161"/>
    </location>
</feature>
<feature type="compositionally biased region" description="Acidic residues" evidence="1">
    <location>
        <begin position="73"/>
        <end position="86"/>
    </location>
</feature>
<feature type="compositionally biased region" description="Polar residues" evidence="1">
    <location>
        <begin position="283"/>
        <end position="295"/>
    </location>
</feature>
<feature type="compositionally biased region" description="Polar residues" evidence="1">
    <location>
        <begin position="23"/>
        <end position="35"/>
    </location>
</feature>
<feature type="region of interest" description="Disordered" evidence="1">
    <location>
        <begin position="176"/>
        <end position="249"/>
    </location>
</feature>
<feature type="compositionally biased region" description="Basic and acidic residues" evidence="1">
    <location>
        <begin position="193"/>
        <end position="227"/>
    </location>
</feature>
<name>A0A8H6XV09_9AGAR</name>
<dbReference type="EMBL" id="JACAZI010000012">
    <property type="protein sequence ID" value="KAF7346882.1"/>
    <property type="molecule type" value="Genomic_DNA"/>
</dbReference>
<feature type="compositionally biased region" description="Basic and acidic residues" evidence="1">
    <location>
        <begin position="305"/>
        <end position="322"/>
    </location>
</feature>
<feature type="compositionally biased region" description="Polar residues" evidence="1">
    <location>
        <begin position="334"/>
        <end position="345"/>
    </location>
</feature>
<feature type="compositionally biased region" description="Acidic residues" evidence="1">
    <location>
        <begin position="578"/>
        <end position="595"/>
    </location>
</feature>
<organism evidence="3 4">
    <name type="scientific">Mycena venus</name>
    <dbReference type="NCBI Taxonomy" id="2733690"/>
    <lineage>
        <taxon>Eukaryota</taxon>
        <taxon>Fungi</taxon>
        <taxon>Dikarya</taxon>
        <taxon>Basidiomycota</taxon>
        <taxon>Agaricomycotina</taxon>
        <taxon>Agaricomycetes</taxon>
        <taxon>Agaricomycetidae</taxon>
        <taxon>Agaricales</taxon>
        <taxon>Marasmiineae</taxon>
        <taxon>Mycenaceae</taxon>
        <taxon>Mycena</taxon>
    </lineage>
</organism>
<dbReference type="Proteomes" id="UP000620124">
    <property type="component" value="Unassembled WGS sequence"/>
</dbReference>
<feature type="region of interest" description="Disordered" evidence="1">
    <location>
        <begin position="575"/>
        <end position="595"/>
    </location>
</feature>
<feature type="compositionally biased region" description="Basic and acidic residues" evidence="1">
    <location>
        <begin position="270"/>
        <end position="282"/>
    </location>
</feature>
<evidence type="ECO:0000259" key="2">
    <source>
        <dbReference type="Pfam" id="PF20149"/>
    </source>
</evidence>
<feature type="domain" description="DUF6532" evidence="2">
    <location>
        <begin position="363"/>
        <end position="549"/>
    </location>
</feature>
<proteinExistence type="predicted"/>
<dbReference type="AlphaFoldDB" id="A0A8H6XV09"/>
<feature type="region of interest" description="Disordered" evidence="1">
    <location>
        <begin position="263"/>
        <end position="351"/>
    </location>
</feature>
<dbReference type="OrthoDB" id="3257342at2759"/>
<protein>
    <recommendedName>
        <fullName evidence="2">DUF6532 domain-containing protein</fullName>
    </recommendedName>
</protein>
<feature type="compositionally biased region" description="Polar residues" evidence="1">
    <location>
        <begin position="1"/>
        <end position="15"/>
    </location>
</feature>
<sequence length="595" mass="67247">MAQQSLHKSTSTYASVTVRGRSAATNVTVRPSATNVADVISDKENLRSENPARQSHGTKDYAPTPKQSRVQDSVEESDDDEHDTDGEYAAPAENESMHDHGNDDDEDADEEEDKASPVRGRTRRMSEKQAQRLEEQHQAEERKHEKALKAAKAAKKKAGFTSRTLTDICPMATKNLAQRNSRVPTPAKFPSPDWHEDTTRRDRDSHYADLDDNNTRRVRANPEEPRQTFRGQSPLPAPRETRAPLRNINGGVVPDRVFLQTGFPSTISEPSREPPHLHENRVQPRNSLQLVSEPTRQPRHTSCHPRSDLLRSHSPDVGDRRRQSTSVDSDDLRPTQTAKTTTSSGRPRAKDLDDQAKEYTICAIDRYWCFISAKQFFTDHTTEPVLVHRAWDETCEELGERLPLMPVIYKLIANRGPQCRGELKTKVQPLAEIMYGFKSGHNKKDINFNRTHAENLKDGARFAFKDPENKKGLFKHPILQKACNAMWFANRRDEGPSHPEIFNPLPEEALAALLTVTENTIDEYLTGIRTDVPFTANEYRPVYETHLQSFFHSGAQPITTAPTSVLSKDVLDAALKEWEEDSETESEGEDGEHSE</sequence>
<keyword evidence="4" id="KW-1185">Reference proteome</keyword>
<comment type="caution">
    <text evidence="3">The sequence shown here is derived from an EMBL/GenBank/DDBJ whole genome shotgun (WGS) entry which is preliminary data.</text>
</comment>
<dbReference type="Pfam" id="PF20149">
    <property type="entry name" value="DUF6532"/>
    <property type="match status" value="1"/>
</dbReference>
<evidence type="ECO:0000313" key="3">
    <source>
        <dbReference type="EMBL" id="KAF7346882.1"/>
    </source>
</evidence>
<feature type="compositionally biased region" description="Acidic residues" evidence="1">
    <location>
        <begin position="102"/>
        <end position="113"/>
    </location>
</feature>
<dbReference type="InterPro" id="IPR045341">
    <property type="entry name" value="DUF6532"/>
</dbReference>
<feature type="compositionally biased region" description="Basic and acidic residues" evidence="1">
    <location>
        <begin position="124"/>
        <end position="148"/>
    </location>
</feature>
<accession>A0A8H6XV09</accession>
<reference evidence="3" key="1">
    <citation type="submission" date="2020-05" db="EMBL/GenBank/DDBJ databases">
        <title>Mycena genomes resolve the evolution of fungal bioluminescence.</title>
        <authorList>
            <person name="Tsai I.J."/>
        </authorList>
    </citation>
    <scope>NUCLEOTIDE SEQUENCE</scope>
    <source>
        <strain evidence="3">CCC161011</strain>
    </source>
</reference>
<evidence type="ECO:0000313" key="4">
    <source>
        <dbReference type="Proteomes" id="UP000620124"/>
    </source>
</evidence>
<evidence type="ECO:0000256" key="1">
    <source>
        <dbReference type="SAM" id="MobiDB-lite"/>
    </source>
</evidence>